<evidence type="ECO:0000256" key="1">
    <source>
        <dbReference type="ARBA" id="ARBA00004842"/>
    </source>
</evidence>
<dbReference type="HAMAP" id="MF_00109">
    <property type="entry name" value="Shikimate_kinase"/>
    <property type="match status" value="1"/>
</dbReference>
<proteinExistence type="inferred from homology"/>
<evidence type="ECO:0000256" key="11">
    <source>
        <dbReference type="HAMAP-Rule" id="MF_00109"/>
    </source>
</evidence>
<feature type="binding site" evidence="11">
    <location>
        <position position="35"/>
    </location>
    <ligand>
        <name>substrate</name>
    </ligand>
</feature>
<comment type="pathway">
    <text evidence="1 11">Metabolic intermediate biosynthesis; chorismate biosynthesis; chorismate from D-erythrose 4-phosphate and phosphoenolpyruvate: step 5/7.</text>
</comment>
<keyword evidence="11" id="KW-0479">Metal-binding</keyword>
<evidence type="ECO:0000256" key="6">
    <source>
        <dbReference type="ARBA" id="ARBA00022741"/>
    </source>
</evidence>
<feature type="binding site" evidence="11">
    <location>
        <position position="81"/>
    </location>
    <ligand>
        <name>substrate</name>
    </ligand>
</feature>
<dbReference type="GO" id="GO:0008652">
    <property type="term" value="P:amino acid biosynthetic process"/>
    <property type="evidence" value="ECO:0007669"/>
    <property type="project" value="UniProtKB-KW"/>
</dbReference>
<evidence type="ECO:0000256" key="10">
    <source>
        <dbReference type="ARBA" id="ARBA00048567"/>
    </source>
</evidence>
<dbReference type="GO" id="GO:0009423">
    <property type="term" value="P:chorismate biosynthetic process"/>
    <property type="evidence" value="ECO:0007669"/>
    <property type="project" value="UniProtKB-UniRule"/>
</dbReference>
<comment type="similarity">
    <text evidence="2 11">Belongs to the shikimate kinase family.</text>
</comment>
<evidence type="ECO:0000256" key="9">
    <source>
        <dbReference type="ARBA" id="ARBA00023141"/>
    </source>
</evidence>
<accession>Q1K2X5</accession>
<keyword evidence="4 11" id="KW-0028">Amino-acid biosynthesis</keyword>
<comment type="catalytic activity">
    <reaction evidence="10 11">
        <text>shikimate + ATP = 3-phosphoshikimate + ADP + H(+)</text>
        <dbReference type="Rhea" id="RHEA:13121"/>
        <dbReference type="ChEBI" id="CHEBI:15378"/>
        <dbReference type="ChEBI" id="CHEBI:30616"/>
        <dbReference type="ChEBI" id="CHEBI:36208"/>
        <dbReference type="ChEBI" id="CHEBI:145989"/>
        <dbReference type="ChEBI" id="CHEBI:456216"/>
        <dbReference type="EC" id="2.7.1.71"/>
    </reaction>
</comment>
<feature type="binding site" evidence="11">
    <location>
        <position position="137"/>
    </location>
    <ligand>
        <name>substrate</name>
    </ligand>
</feature>
<dbReference type="PANTHER" id="PTHR21087">
    <property type="entry name" value="SHIKIMATE KINASE"/>
    <property type="match status" value="1"/>
</dbReference>
<evidence type="ECO:0000256" key="8">
    <source>
        <dbReference type="ARBA" id="ARBA00022840"/>
    </source>
</evidence>
<dbReference type="GO" id="GO:0005524">
    <property type="term" value="F:ATP binding"/>
    <property type="evidence" value="ECO:0007669"/>
    <property type="project" value="UniProtKB-UniRule"/>
</dbReference>
<evidence type="ECO:0000256" key="5">
    <source>
        <dbReference type="ARBA" id="ARBA00022679"/>
    </source>
</evidence>
<name>Q1K2X5_DESA6</name>
<dbReference type="InterPro" id="IPR000623">
    <property type="entry name" value="Shikimate_kinase/TSH1"/>
</dbReference>
<sequence>MTYKKIYFVGFMGSGKSTVGKLLADALGMGFIDLDDEVVKRQQRSINAIFREEGEDVFRRYESELLKEFSVKEGLVFSTGGGIIGSERNWQIMNSCGVVVFLACSWPTVLARLEGSSERPLVNQNDLESLKALYESRQELYRRADVQIDVDELTPEEVVLEIKQKLAQG</sequence>
<dbReference type="GO" id="GO:0000287">
    <property type="term" value="F:magnesium ion binding"/>
    <property type="evidence" value="ECO:0007669"/>
    <property type="project" value="UniProtKB-UniRule"/>
</dbReference>
<dbReference type="UniPathway" id="UPA00053">
    <property type="reaction ID" value="UER00088"/>
</dbReference>
<dbReference type="InterPro" id="IPR027417">
    <property type="entry name" value="P-loop_NTPase"/>
</dbReference>
<keyword evidence="11" id="KW-0460">Magnesium</keyword>
<reference evidence="12" key="2">
    <citation type="submission" date="2006-05" db="EMBL/GenBank/DDBJ databases">
        <title>Sequencing of the draft genome and assembly of Desulfuromonas acetoxidans DSM 684.</title>
        <authorList>
            <consortium name="US DOE Joint Genome Institute (JGI-PGF)"/>
            <person name="Copeland A."/>
            <person name="Lucas S."/>
            <person name="Lapidus A."/>
            <person name="Barry K."/>
            <person name="Detter J.C."/>
            <person name="Glavina del Rio T."/>
            <person name="Hammon N."/>
            <person name="Israni S."/>
            <person name="Dalin E."/>
            <person name="Tice H."/>
            <person name="Bruce D."/>
            <person name="Pitluck S."/>
            <person name="Richardson P."/>
        </authorList>
    </citation>
    <scope>NUCLEOTIDE SEQUENCE [LARGE SCALE GENOMIC DNA]</scope>
    <source>
        <strain evidence="12">DSM 684</strain>
    </source>
</reference>
<organism evidence="12 13">
    <name type="scientific">Desulfuromonas acetoxidans (strain DSM 684 / 11070)</name>
    <dbReference type="NCBI Taxonomy" id="281689"/>
    <lineage>
        <taxon>Bacteria</taxon>
        <taxon>Pseudomonadati</taxon>
        <taxon>Thermodesulfobacteriota</taxon>
        <taxon>Desulfuromonadia</taxon>
        <taxon>Desulfuromonadales</taxon>
        <taxon>Desulfuromonadaceae</taxon>
        <taxon>Desulfuromonas</taxon>
    </lineage>
</organism>
<dbReference type="GO" id="GO:0004765">
    <property type="term" value="F:shikimate kinase activity"/>
    <property type="evidence" value="ECO:0007669"/>
    <property type="project" value="UniProtKB-UniRule"/>
</dbReference>
<comment type="function">
    <text evidence="11">Catalyzes the specific phosphorylation of the 3-hydroxyl group of shikimic acid using ATP as a cosubstrate.</text>
</comment>
<evidence type="ECO:0000256" key="7">
    <source>
        <dbReference type="ARBA" id="ARBA00022777"/>
    </source>
</evidence>
<protein>
    <recommendedName>
        <fullName evidence="3 11">Shikimate kinase</fullName>
        <shortName evidence="11">SK</shortName>
        <ecNumber evidence="3 11">2.7.1.71</ecNumber>
    </recommendedName>
</protein>
<dbReference type="CDD" id="cd00464">
    <property type="entry name" value="SK"/>
    <property type="match status" value="1"/>
</dbReference>
<feature type="binding site" evidence="11">
    <location>
        <position position="17"/>
    </location>
    <ligand>
        <name>Mg(2+)</name>
        <dbReference type="ChEBI" id="CHEBI:18420"/>
    </ligand>
</feature>
<keyword evidence="8 11" id="KW-0067">ATP-binding</keyword>
<dbReference type="Proteomes" id="UP000005695">
    <property type="component" value="Unassembled WGS sequence"/>
</dbReference>
<keyword evidence="13" id="KW-1185">Reference proteome</keyword>
<dbReference type="GO" id="GO:0005829">
    <property type="term" value="C:cytosol"/>
    <property type="evidence" value="ECO:0007669"/>
    <property type="project" value="TreeGrafter"/>
</dbReference>
<dbReference type="Gene3D" id="3.40.50.300">
    <property type="entry name" value="P-loop containing nucleotide triphosphate hydrolases"/>
    <property type="match status" value="1"/>
</dbReference>
<dbReference type="SUPFAM" id="SSF52540">
    <property type="entry name" value="P-loop containing nucleoside triphosphate hydrolases"/>
    <property type="match status" value="1"/>
</dbReference>
<dbReference type="EC" id="2.7.1.71" evidence="3 11"/>
<evidence type="ECO:0000313" key="12">
    <source>
        <dbReference type="EMBL" id="EAT16756.1"/>
    </source>
</evidence>
<dbReference type="PRINTS" id="PR01100">
    <property type="entry name" value="SHIKIMTKNASE"/>
</dbReference>
<keyword evidence="5 11" id="KW-0808">Transferase</keyword>
<dbReference type="PANTHER" id="PTHR21087:SF16">
    <property type="entry name" value="SHIKIMATE KINASE 1, CHLOROPLASTIC"/>
    <property type="match status" value="1"/>
</dbReference>
<comment type="cofactor">
    <cofactor evidence="11">
        <name>Mg(2+)</name>
        <dbReference type="ChEBI" id="CHEBI:18420"/>
    </cofactor>
    <text evidence="11">Binds 1 Mg(2+) ion per subunit.</text>
</comment>
<evidence type="ECO:0000313" key="13">
    <source>
        <dbReference type="Proteomes" id="UP000005695"/>
    </source>
</evidence>
<gene>
    <name evidence="11" type="primary">aroK</name>
    <name evidence="12" type="ORF">Dace_2008</name>
</gene>
<dbReference type="AlphaFoldDB" id="Q1K2X5"/>
<evidence type="ECO:0000256" key="3">
    <source>
        <dbReference type="ARBA" id="ARBA00012154"/>
    </source>
</evidence>
<feature type="binding site" evidence="11">
    <location>
        <position position="59"/>
    </location>
    <ligand>
        <name>substrate</name>
    </ligand>
</feature>
<feature type="binding site" evidence="11">
    <location>
        <begin position="13"/>
        <end position="18"/>
    </location>
    <ligand>
        <name>ATP</name>
        <dbReference type="ChEBI" id="CHEBI:30616"/>
    </ligand>
</feature>
<dbReference type="Pfam" id="PF01202">
    <property type="entry name" value="SKI"/>
    <property type="match status" value="1"/>
</dbReference>
<dbReference type="InterPro" id="IPR031322">
    <property type="entry name" value="Shikimate/glucono_kinase"/>
</dbReference>
<dbReference type="OrthoDB" id="9800332at2"/>
<evidence type="ECO:0000256" key="4">
    <source>
        <dbReference type="ARBA" id="ARBA00022605"/>
    </source>
</evidence>
<dbReference type="GO" id="GO:0009073">
    <property type="term" value="P:aromatic amino acid family biosynthetic process"/>
    <property type="evidence" value="ECO:0007669"/>
    <property type="project" value="UniProtKB-KW"/>
</dbReference>
<evidence type="ECO:0000256" key="2">
    <source>
        <dbReference type="ARBA" id="ARBA00006997"/>
    </source>
</evidence>
<dbReference type="EMBL" id="AAEW02000003">
    <property type="protein sequence ID" value="EAT16756.1"/>
    <property type="molecule type" value="Genomic_DNA"/>
</dbReference>
<comment type="caution">
    <text evidence="11">Lacks conserved residue(s) required for the propagation of feature annotation.</text>
</comment>
<keyword evidence="7 11" id="KW-0418">Kinase</keyword>
<keyword evidence="6 11" id="KW-0547">Nucleotide-binding</keyword>
<keyword evidence="11" id="KW-0963">Cytoplasm</keyword>
<keyword evidence="9 11" id="KW-0057">Aromatic amino acid biosynthesis</keyword>
<feature type="binding site" evidence="11">
    <location>
        <position position="119"/>
    </location>
    <ligand>
        <name>ATP</name>
        <dbReference type="ChEBI" id="CHEBI:30616"/>
    </ligand>
</feature>
<comment type="subcellular location">
    <subcellularLocation>
        <location evidence="11">Cytoplasm</location>
    </subcellularLocation>
</comment>
<comment type="subunit">
    <text evidence="11">Monomer.</text>
</comment>
<dbReference type="RefSeq" id="WP_005998183.1">
    <property type="nucleotide sequence ID" value="NZ_AAEW02000003.1"/>
</dbReference>
<comment type="caution">
    <text evidence="12">The sequence shown here is derived from an EMBL/GenBank/DDBJ whole genome shotgun (WGS) entry which is preliminary data.</text>
</comment>
<reference evidence="12" key="1">
    <citation type="submission" date="2006-05" db="EMBL/GenBank/DDBJ databases">
        <title>Annotation of the draft genome assembly of Desulfuromonas acetoxidans DSM 684.</title>
        <authorList>
            <consortium name="US DOE Joint Genome Institute (JGI-ORNL)"/>
            <person name="Larimer F."/>
            <person name="Land M."/>
            <person name="Hauser L."/>
        </authorList>
    </citation>
    <scope>NUCLEOTIDE SEQUENCE [LARGE SCALE GENOMIC DNA]</scope>
    <source>
        <strain evidence="12">DSM 684</strain>
    </source>
</reference>
<dbReference type="PROSITE" id="PS01128">
    <property type="entry name" value="SHIKIMATE_KINASE"/>
    <property type="match status" value="1"/>
</dbReference>
<dbReference type="InterPro" id="IPR023000">
    <property type="entry name" value="Shikimate_kinase_CS"/>
</dbReference>